<dbReference type="Proteomes" id="UP000186894">
    <property type="component" value="Unassembled WGS sequence"/>
</dbReference>
<evidence type="ECO:0000313" key="2">
    <source>
        <dbReference type="Proteomes" id="UP000186894"/>
    </source>
</evidence>
<reference evidence="1 2" key="1">
    <citation type="submission" date="2016-09" db="EMBL/GenBank/DDBJ databases">
        <title>Rhizobium oryziradicis sp. nov., isolated from the root of rice.</title>
        <authorList>
            <person name="Zhao J."/>
            <person name="Zhang X."/>
        </authorList>
    </citation>
    <scope>NUCLEOTIDE SEQUENCE [LARGE SCALE GENOMIC DNA]</scope>
    <source>
        <strain evidence="1 2">N19</strain>
    </source>
</reference>
<sequence length="364" mass="40624">MNDQFRALENTRNDRNKDVVLMATVSSFESIERPAKADLKQFALLFQPLFQSSTLEARRAAVAALSQSPNVPEPVAFFIACQPISISAPFLTASPCLTDELMLTIARTQGKAHTRAIVRREALSPAMIDALVGLRFSLQDNAAHSTDQDGVAHDMMEAPPRAIPVREDPAPIKKIELAEIPTETEAATVAEAAKRKREEALRQTLIALDQHLHRPQHDRQGLRSINPVQEALLVRFARTREASAFATALSDTLSSSRWLAERILLDLSGRQLATALLGLAMTLPDITFVLSRFYPHLTELEQNEPRIARLIASLDGRECQRQIEAWLRADQQTYQTHRDDPKPGQDAHQEEGNDIIAYLKQHRG</sequence>
<gene>
    <name evidence="1" type="ORF">BJF95_14455</name>
</gene>
<dbReference type="AlphaFoldDB" id="A0A1Q8ZY93"/>
<evidence type="ECO:0000313" key="1">
    <source>
        <dbReference type="EMBL" id="OLP46884.1"/>
    </source>
</evidence>
<name>A0A1Q8ZY93_9HYPH</name>
<accession>A0A1Q8ZY93</accession>
<evidence type="ECO:0008006" key="3">
    <source>
        <dbReference type="Google" id="ProtNLM"/>
    </source>
</evidence>
<organism evidence="1 2">
    <name type="scientific">Rhizobium oryziradicis</name>
    <dbReference type="NCBI Taxonomy" id="1867956"/>
    <lineage>
        <taxon>Bacteria</taxon>
        <taxon>Pseudomonadati</taxon>
        <taxon>Pseudomonadota</taxon>
        <taxon>Alphaproteobacteria</taxon>
        <taxon>Hyphomicrobiales</taxon>
        <taxon>Rhizobiaceae</taxon>
        <taxon>Rhizobium/Agrobacterium group</taxon>
        <taxon>Rhizobium</taxon>
    </lineage>
</organism>
<protein>
    <recommendedName>
        <fullName evidence="3">DUF2336 domain-containing protein</fullName>
    </recommendedName>
</protein>
<dbReference type="EMBL" id="MKIM01000018">
    <property type="protein sequence ID" value="OLP46884.1"/>
    <property type="molecule type" value="Genomic_DNA"/>
</dbReference>
<keyword evidence="2" id="KW-1185">Reference proteome</keyword>
<comment type="caution">
    <text evidence="1">The sequence shown here is derived from an EMBL/GenBank/DDBJ whole genome shotgun (WGS) entry which is preliminary data.</text>
</comment>
<proteinExistence type="predicted"/>
<dbReference type="STRING" id="1867956.BJF95_14455"/>